<feature type="transmembrane region" description="Helical" evidence="9">
    <location>
        <begin position="151"/>
        <end position="173"/>
    </location>
</feature>
<dbReference type="HAMAP" id="MF_00024">
    <property type="entry name" value="CobD_CbiB"/>
    <property type="match status" value="1"/>
</dbReference>
<keyword evidence="8 9" id="KW-0472">Membrane</keyword>
<evidence type="ECO:0000313" key="11">
    <source>
        <dbReference type="Proteomes" id="UP000244930"/>
    </source>
</evidence>
<evidence type="ECO:0000256" key="2">
    <source>
        <dbReference type="ARBA" id="ARBA00004953"/>
    </source>
</evidence>
<evidence type="ECO:0000256" key="6">
    <source>
        <dbReference type="ARBA" id="ARBA00022692"/>
    </source>
</evidence>
<dbReference type="PANTHER" id="PTHR34308">
    <property type="entry name" value="COBALAMIN BIOSYNTHESIS PROTEIN CBIB"/>
    <property type="match status" value="1"/>
</dbReference>
<dbReference type="Pfam" id="PF03186">
    <property type="entry name" value="CobD_Cbib"/>
    <property type="match status" value="1"/>
</dbReference>
<proteinExistence type="inferred from homology"/>
<dbReference type="GO" id="GO:0005886">
    <property type="term" value="C:plasma membrane"/>
    <property type="evidence" value="ECO:0007669"/>
    <property type="project" value="UniProtKB-SubCell"/>
</dbReference>
<organism evidence="10 11">
    <name type="scientific">Parazoarcus communis</name>
    <dbReference type="NCBI Taxonomy" id="41977"/>
    <lineage>
        <taxon>Bacteria</taxon>
        <taxon>Pseudomonadati</taxon>
        <taxon>Pseudomonadota</taxon>
        <taxon>Betaproteobacteria</taxon>
        <taxon>Rhodocyclales</taxon>
        <taxon>Zoogloeaceae</taxon>
        <taxon>Parazoarcus</taxon>
    </lineage>
</organism>
<evidence type="ECO:0000256" key="4">
    <source>
        <dbReference type="ARBA" id="ARBA00022475"/>
    </source>
</evidence>
<sequence length="310" mass="33496">MSVFTLIVFKLAAGLLLDRLFGEVPRYHPLVGFGRWSNAVEARVRAWSASRLAGMLAWLLAVGPWVGLALLVRDVHPLAHWPIDIGLLYFALGGRSLTEHAEAIALPLEAGNLDEARQRTSWIVSRDTSVLDAEGVARAGTESVLENGNDAVFGALFWFLLAGGPGVLLFRLANTLDAMWGYRTQQYLRFGWAAARIDDLLNALPARLTALTYAALGRTRQALECWRRQAPSWDSPNAGPVMAAGAGALDLKLGGAAIYHGQEELRPQLGEGSAPDARAIRAAVSLVRRGILLWLAVAGLIALALERLHA</sequence>
<keyword evidence="7 9" id="KW-1133">Transmembrane helix</keyword>
<evidence type="ECO:0000256" key="9">
    <source>
        <dbReference type="HAMAP-Rule" id="MF_00024"/>
    </source>
</evidence>
<evidence type="ECO:0000256" key="3">
    <source>
        <dbReference type="ARBA" id="ARBA00006263"/>
    </source>
</evidence>
<dbReference type="AlphaFoldDB" id="A0A2U8GTM9"/>
<evidence type="ECO:0000256" key="5">
    <source>
        <dbReference type="ARBA" id="ARBA00022573"/>
    </source>
</evidence>
<comment type="pathway">
    <text evidence="2 9">Cofactor biosynthesis; adenosylcobalamin biosynthesis.</text>
</comment>
<dbReference type="KEGG" id="acom:CEW83_12045"/>
<keyword evidence="5 9" id="KW-0169">Cobalamin biosynthesis</keyword>
<dbReference type="UniPathway" id="UPA00148"/>
<feature type="transmembrane region" description="Helical" evidence="9">
    <location>
        <begin position="46"/>
        <end position="71"/>
    </location>
</feature>
<dbReference type="GO" id="GO:0009236">
    <property type="term" value="P:cobalamin biosynthetic process"/>
    <property type="evidence" value="ECO:0007669"/>
    <property type="project" value="UniProtKB-UniRule"/>
</dbReference>
<dbReference type="NCBIfam" id="TIGR00380">
    <property type="entry name" value="cobal_cbiB"/>
    <property type="match status" value="1"/>
</dbReference>
<protein>
    <recommendedName>
        <fullName evidence="9">Cobalamin biosynthesis protein CobD</fullName>
    </recommendedName>
</protein>
<keyword evidence="4 9" id="KW-1003">Cell membrane</keyword>
<comment type="subcellular location">
    <subcellularLocation>
        <location evidence="1 9">Cell membrane</location>
        <topology evidence="1 9">Multi-pass membrane protein</topology>
    </subcellularLocation>
</comment>
<name>A0A2U8GTM9_9RHOO</name>
<reference evidence="10 11" key="1">
    <citation type="submission" date="2017-06" db="EMBL/GenBank/DDBJ databases">
        <title>Azoarcus.</title>
        <authorList>
            <person name="Woo J.-H."/>
            <person name="Kim H.-S."/>
        </authorList>
    </citation>
    <scope>NUCLEOTIDE SEQUENCE [LARGE SCALE GENOMIC DNA]</scope>
    <source>
        <strain evidence="10 11">TSPY31</strain>
    </source>
</reference>
<comment type="function">
    <text evidence="9">Converts cobyric acid to cobinamide by the addition of aminopropanol on the F carboxylic group.</text>
</comment>
<dbReference type="EMBL" id="CP022187">
    <property type="protein sequence ID" value="AWI75855.1"/>
    <property type="molecule type" value="Genomic_DNA"/>
</dbReference>
<comment type="caution">
    <text evidence="9">Lacks conserved residue(s) required for the propagation of feature annotation.</text>
</comment>
<dbReference type="Proteomes" id="UP000244930">
    <property type="component" value="Chromosome"/>
</dbReference>
<dbReference type="GO" id="GO:0015420">
    <property type="term" value="F:ABC-type vitamin B12 transporter activity"/>
    <property type="evidence" value="ECO:0007669"/>
    <property type="project" value="UniProtKB-UniRule"/>
</dbReference>
<evidence type="ECO:0000256" key="7">
    <source>
        <dbReference type="ARBA" id="ARBA00022989"/>
    </source>
</evidence>
<evidence type="ECO:0000256" key="8">
    <source>
        <dbReference type="ARBA" id="ARBA00023136"/>
    </source>
</evidence>
<keyword evidence="6 9" id="KW-0812">Transmembrane</keyword>
<evidence type="ECO:0000256" key="1">
    <source>
        <dbReference type="ARBA" id="ARBA00004651"/>
    </source>
</evidence>
<comment type="similarity">
    <text evidence="3 9">Belongs to the CobD/CbiB family.</text>
</comment>
<keyword evidence="11" id="KW-1185">Reference proteome</keyword>
<dbReference type="GO" id="GO:0048472">
    <property type="term" value="F:threonine-phosphate decarboxylase activity"/>
    <property type="evidence" value="ECO:0007669"/>
    <property type="project" value="InterPro"/>
</dbReference>
<dbReference type="PANTHER" id="PTHR34308:SF1">
    <property type="entry name" value="COBALAMIN BIOSYNTHESIS PROTEIN CBIB"/>
    <property type="match status" value="1"/>
</dbReference>
<gene>
    <name evidence="9" type="primary">cobD</name>
    <name evidence="10" type="ORF">CEW83_12045</name>
</gene>
<feature type="transmembrane region" description="Helical" evidence="9">
    <location>
        <begin position="286"/>
        <end position="305"/>
    </location>
</feature>
<evidence type="ECO:0000313" key="10">
    <source>
        <dbReference type="EMBL" id="AWI75855.1"/>
    </source>
</evidence>
<dbReference type="RefSeq" id="WP_108949558.1">
    <property type="nucleotide sequence ID" value="NZ_CP022187.1"/>
</dbReference>
<dbReference type="InterPro" id="IPR004485">
    <property type="entry name" value="Cobalamin_biosynth_CobD/CbiB"/>
</dbReference>
<accession>A0A2U8GTM9</accession>